<organism evidence="2 3">
    <name type="scientific">Abyssicoccus albus</name>
    <dbReference type="NCBI Taxonomy" id="1817405"/>
    <lineage>
        <taxon>Bacteria</taxon>
        <taxon>Bacillati</taxon>
        <taxon>Bacillota</taxon>
        <taxon>Bacilli</taxon>
        <taxon>Bacillales</taxon>
        <taxon>Abyssicoccaceae</taxon>
    </lineage>
</organism>
<comment type="caution">
    <text evidence="2">The sequence shown here is derived from an EMBL/GenBank/DDBJ whole genome shotgun (WGS) entry which is preliminary data.</text>
</comment>
<dbReference type="EMBL" id="RKRK01000002">
    <property type="protein sequence ID" value="RPF57401.1"/>
    <property type="molecule type" value="Genomic_DNA"/>
</dbReference>
<dbReference type="InterPro" id="IPR029068">
    <property type="entry name" value="Glyas_Bleomycin-R_OHBP_Dase"/>
</dbReference>
<proteinExistence type="predicted"/>
<dbReference type="InterPro" id="IPR037523">
    <property type="entry name" value="VOC_core"/>
</dbReference>
<dbReference type="OrthoDB" id="9785698at2"/>
<dbReference type="InterPro" id="IPR004360">
    <property type="entry name" value="Glyas_Fos-R_dOase_dom"/>
</dbReference>
<dbReference type="Pfam" id="PF00903">
    <property type="entry name" value="Glyoxalase"/>
    <property type="match status" value="2"/>
</dbReference>
<feature type="domain" description="VOC" evidence="1">
    <location>
        <begin position="6"/>
        <end position="132"/>
    </location>
</feature>
<dbReference type="AlphaFoldDB" id="A0A3N5CIE5"/>
<evidence type="ECO:0000313" key="2">
    <source>
        <dbReference type="EMBL" id="RPF57401.1"/>
    </source>
</evidence>
<dbReference type="CDD" id="cd08347">
    <property type="entry name" value="PcpA_C_like"/>
    <property type="match status" value="1"/>
</dbReference>
<dbReference type="Proteomes" id="UP000277108">
    <property type="component" value="Unassembled WGS sequence"/>
</dbReference>
<dbReference type="PROSITE" id="PS51819">
    <property type="entry name" value="VOC"/>
    <property type="match status" value="2"/>
</dbReference>
<name>A0A3N5CIE5_9BACL</name>
<gene>
    <name evidence="2" type="ORF">EDD62_0019</name>
</gene>
<dbReference type="Gene3D" id="3.10.180.10">
    <property type="entry name" value="2,3-Dihydroxybiphenyl 1,2-Dioxygenase, domain 1"/>
    <property type="match status" value="2"/>
</dbReference>
<sequence>MKQLKGIHHVTAITSDAEKIYEFFTHILGLRLVKKTVNQDDIHTYHLFFADDIGSAGTDMTFFDFPGISKGRHGRNEIQRTYFRVQSDAALLYWKQRFETYHVEHEDIVKQFGVNVLPFEDFDGQLYALISDEGQTGVAPGTPWKDGPIEQQMAIVGLGPVVLNVSQVDHMEEILKQVYEMNLIQKEDHMSLFEMGEGGNGARVIIQKNEDELGAINGYGTVHHVAFRVDNTEQLYEWINRYNEVGLPNSGYVDRFYFKSLYARIPNGILFEIATDGPGFMEDEPYETLGETLSLPPKLEPNRQLIESEVRHIDTIYKKK</sequence>
<protein>
    <submittedName>
        <fullName evidence="2">Glyoxalase family protein</fullName>
    </submittedName>
</protein>
<dbReference type="InterPro" id="IPR052537">
    <property type="entry name" value="Extradiol_RC_dioxygenase"/>
</dbReference>
<evidence type="ECO:0000259" key="1">
    <source>
        <dbReference type="PROSITE" id="PS51819"/>
    </source>
</evidence>
<reference evidence="2 3" key="1">
    <citation type="submission" date="2018-11" db="EMBL/GenBank/DDBJ databases">
        <title>Genomic Encyclopedia of Type Strains, Phase IV (KMG-IV): sequencing the most valuable type-strain genomes for metagenomic binning, comparative biology and taxonomic classification.</title>
        <authorList>
            <person name="Goeker M."/>
        </authorList>
    </citation>
    <scope>NUCLEOTIDE SEQUENCE [LARGE SCALE GENOMIC DNA]</scope>
    <source>
        <strain evidence="2 3">DSM 29158</strain>
    </source>
</reference>
<evidence type="ECO:0000313" key="3">
    <source>
        <dbReference type="Proteomes" id="UP000277108"/>
    </source>
</evidence>
<accession>A0A3N5CIE5</accession>
<dbReference type="SUPFAM" id="SSF54593">
    <property type="entry name" value="Glyoxalase/Bleomycin resistance protein/Dihydroxybiphenyl dioxygenase"/>
    <property type="match status" value="1"/>
</dbReference>
<dbReference type="PANTHER" id="PTHR36110:SF3">
    <property type="entry name" value="VOC DOMAIN-CONTAINING PROTEIN"/>
    <property type="match status" value="1"/>
</dbReference>
<keyword evidence="3" id="KW-1185">Reference proteome</keyword>
<feature type="domain" description="VOC" evidence="1">
    <location>
        <begin position="157"/>
        <end position="276"/>
    </location>
</feature>
<dbReference type="RefSeq" id="WP_123807059.1">
    <property type="nucleotide sequence ID" value="NZ_RKRK01000002.1"/>
</dbReference>
<dbReference type="PANTHER" id="PTHR36110">
    <property type="entry name" value="RING-CLEAVING DIOXYGENASE MHQE-RELATED"/>
    <property type="match status" value="1"/>
</dbReference>